<dbReference type="EMBL" id="CP003587">
    <property type="protein sequence ID" value="AGY58094.1"/>
    <property type="molecule type" value="Genomic_DNA"/>
</dbReference>
<dbReference type="InterPro" id="IPR014284">
    <property type="entry name" value="RNA_pol_sigma-70_dom"/>
</dbReference>
<keyword evidence="9" id="KW-1185">Reference proteome</keyword>
<dbReference type="STRING" id="1183438.GKIL_1848"/>
<dbReference type="Gene3D" id="1.10.10.10">
    <property type="entry name" value="Winged helix-like DNA-binding domain superfamily/Winged helix DNA-binding domain"/>
    <property type="match status" value="1"/>
</dbReference>
<dbReference type="SUPFAM" id="SSF88659">
    <property type="entry name" value="Sigma3 and sigma4 domains of RNA polymerase sigma factors"/>
    <property type="match status" value="1"/>
</dbReference>
<dbReference type="GO" id="GO:0003677">
    <property type="term" value="F:DNA binding"/>
    <property type="evidence" value="ECO:0007669"/>
    <property type="project" value="InterPro"/>
</dbReference>
<feature type="domain" description="RNA polymerase sigma factor 70 region 4 type 2" evidence="7">
    <location>
        <begin position="130"/>
        <end position="176"/>
    </location>
</feature>
<evidence type="ECO:0000313" key="8">
    <source>
        <dbReference type="EMBL" id="AGY58094.1"/>
    </source>
</evidence>
<evidence type="ECO:0000259" key="7">
    <source>
        <dbReference type="Pfam" id="PF08281"/>
    </source>
</evidence>
<evidence type="ECO:0000256" key="4">
    <source>
        <dbReference type="ARBA" id="ARBA00023163"/>
    </source>
</evidence>
<dbReference type="InterPro" id="IPR013325">
    <property type="entry name" value="RNA_pol_sigma_r2"/>
</dbReference>
<reference evidence="8 9" key="1">
    <citation type="journal article" date="2013" name="PLoS ONE">
        <title>Cultivation and Complete Genome Sequencing of Gloeobacter kilaueensis sp. nov., from a Lava Cave in Kilauea Caldera, Hawai'i.</title>
        <authorList>
            <person name="Saw J.H."/>
            <person name="Schatz M."/>
            <person name="Brown M.V."/>
            <person name="Kunkel D.D."/>
            <person name="Foster J.S."/>
            <person name="Shick H."/>
            <person name="Christensen S."/>
            <person name="Hou S."/>
            <person name="Wan X."/>
            <person name="Donachie S.P."/>
        </authorList>
    </citation>
    <scope>NUCLEOTIDE SEQUENCE [LARGE SCALE GENOMIC DNA]</scope>
    <source>
        <strain evidence="9">JS</strain>
    </source>
</reference>
<dbReference type="HOGENOM" id="CLU_047691_9_3_3"/>
<name>U5QKE1_GLOK1</name>
<dbReference type="Pfam" id="PF04542">
    <property type="entry name" value="Sigma70_r2"/>
    <property type="match status" value="1"/>
</dbReference>
<dbReference type="InterPro" id="IPR036388">
    <property type="entry name" value="WH-like_DNA-bd_sf"/>
</dbReference>
<keyword evidence="4" id="KW-0804">Transcription</keyword>
<dbReference type="InterPro" id="IPR007627">
    <property type="entry name" value="RNA_pol_sigma70_r2"/>
</dbReference>
<protein>
    <submittedName>
        <fullName evidence="8">RNA polymerase, sigma-24 subunit, ECF subfamily</fullName>
    </submittedName>
</protein>
<dbReference type="PANTHER" id="PTHR43133:SF62">
    <property type="entry name" value="RNA POLYMERASE SIGMA FACTOR SIGZ"/>
    <property type="match status" value="1"/>
</dbReference>
<dbReference type="InterPro" id="IPR039425">
    <property type="entry name" value="RNA_pol_sigma-70-like"/>
</dbReference>
<sequence>MYCESGPLNTDFQLSTIFKCSKSQAMDRLYRQYNRLVFRTAYRLMGNFQEAEDLVQEIFLALWHRFPYDPRRGTIESFLRTLTRSRSIDRLRSQQASRRSLERLGKNQQSLPQPPAPLDRCAEEERSAGLRAALSQLPAPQRQVLELAYYAGLSQSTIARTCNAPLGTVKSWARQGQRNLRREIEKSGV</sequence>
<evidence type="ECO:0000256" key="1">
    <source>
        <dbReference type="ARBA" id="ARBA00010641"/>
    </source>
</evidence>
<dbReference type="OrthoDB" id="9784272at2"/>
<dbReference type="Pfam" id="PF08281">
    <property type="entry name" value="Sigma70_r4_2"/>
    <property type="match status" value="1"/>
</dbReference>
<dbReference type="Gene3D" id="1.10.1740.10">
    <property type="match status" value="1"/>
</dbReference>
<dbReference type="KEGG" id="glj:GKIL_1848"/>
<gene>
    <name evidence="8" type="ORF">GKIL_1848</name>
</gene>
<organism evidence="8 9">
    <name type="scientific">Gloeobacter kilaueensis (strain ATCC BAA-2537 / CCAP 1431/1 / ULC 316 / JS1)</name>
    <dbReference type="NCBI Taxonomy" id="1183438"/>
    <lineage>
        <taxon>Bacteria</taxon>
        <taxon>Bacillati</taxon>
        <taxon>Cyanobacteriota</taxon>
        <taxon>Cyanophyceae</taxon>
        <taxon>Gloeobacterales</taxon>
        <taxon>Gloeobacteraceae</taxon>
        <taxon>Gloeobacter</taxon>
    </lineage>
</organism>
<feature type="domain" description="RNA polymerase sigma-70 region 2" evidence="6">
    <location>
        <begin position="29"/>
        <end position="95"/>
    </location>
</feature>
<evidence type="ECO:0000259" key="6">
    <source>
        <dbReference type="Pfam" id="PF04542"/>
    </source>
</evidence>
<dbReference type="GO" id="GO:0006352">
    <property type="term" value="P:DNA-templated transcription initiation"/>
    <property type="evidence" value="ECO:0007669"/>
    <property type="project" value="InterPro"/>
</dbReference>
<dbReference type="AlphaFoldDB" id="U5QKE1"/>
<evidence type="ECO:0000256" key="2">
    <source>
        <dbReference type="ARBA" id="ARBA00023015"/>
    </source>
</evidence>
<evidence type="ECO:0000256" key="5">
    <source>
        <dbReference type="SAM" id="MobiDB-lite"/>
    </source>
</evidence>
<dbReference type="InterPro" id="IPR013249">
    <property type="entry name" value="RNA_pol_sigma70_r4_t2"/>
</dbReference>
<dbReference type="PANTHER" id="PTHR43133">
    <property type="entry name" value="RNA POLYMERASE ECF-TYPE SIGMA FACTO"/>
    <property type="match status" value="1"/>
</dbReference>
<feature type="region of interest" description="Disordered" evidence="5">
    <location>
        <begin position="97"/>
        <end position="119"/>
    </location>
</feature>
<dbReference type="NCBIfam" id="TIGR02937">
    <property type="entry name" value="sigma70-ECF"/>
    <property type="match status" value="1"/>
</dbReference>
<dbReference type="eggNOG" id="COG1595">
    <property type="taxonomic scope" value="Bacteria"/>
</dbReference>
<dbReference type="InterPro" id="IPR013324">
    <property type="entry name" value="RNA_pol_sigma_r3/r4-like"/>
</dbReference>
<evidence type="ECO:0000313" key="9">
    <source>
        <dbReference type="Proteomes" id="UP000017396"/>
    </source>
</evidence>
<dbReference type="Proteomes" id="UP000017396">
    <property type="component" value="Chromosome"/>
</dbReference>
<accession>U5QKE1</accession>
<dbReference type="SUPFAM" id="SSF88946">
    <property type="entry name" value="Sigma2 domain of RNA polymerase sigma factors"/>
    <property type="match status" value="1"/>
</dbReference>
<keyword evidence="3" id="KW-0731">Sigma factor</keyword>
<proteinExistence type="inferred from homology"/>
<dbReference type="GO" id="GO:0016987">
    <property type="term" value="F:sigma factor activity"/>
    <property type="evidence" value="ECO:0007669"/>
    <property type="project" value="UniProtKB-KW"/>
</dbReference>
<evidence type="ECO:0000256" key="3">
    <source>
        <dbReference type="ARBA" id="ARBA00023082"/>
    </source>
</evidence>
<keyword evidence="2" id="KW-0805">Transcription regulation</keyword>
<comment type="similarity">
    <text evidence="1">Belongs to the sigma-70 factor family. ECF subfamily.</text>
</comment>